<dbReference type="AlphaFoldDB" id="A0A9X1WK59"/>
<keyword evidence="1" id="KW-0812">Transmembrane</keyword>
<organism evidence="3 4">
    <name type="scientific">Paenibacillus mangrovi</name>
    <dbReference type="NCBI Taxonomy" id="2931978"/>
    <lineage>
        <taxon>Bacteria</taxon>
        <taxon>Bacillati</taxon>
        <taxon>Bacillota</taxon>
        <taxon>Bacilli</taxon>
        <taxon>Bacillales</taxon>
        <taxon>Paenibacillaceae</taxon>
        <taxon>Paenibacillus</taxon>
    </lineage>
</organism>
<dbReference type="PANTHER" id="PTHR36834:SF1">
    <property type="entry name" value="INTEGRAL MEMBRANE PROTEIN"/>
    <property type="match status" value="1"/>
</dbReference>
<dbReference type="EMBL" id="JALIRP010000001">
    <property type="protein sequence ID" value="MCJ8010822.1"/>
    <property type="molecule type" value="Genomic_DNA"/>
</dbReference>
<gene>
    <name evidence="3" type="ORF">MUG84_03565</name>
</gene>
<feature type="transmembrane region" description="Helical" evidence="1">
    <location>
        <begin position="94"/>
        <end position="118"/>
    </location>
</feature>
<dbReference type="Proteomes" id="UP001139347">
    <property type="component" value="Unassembled WGS sequence"/>
</dbReference>
<dbReference type="PANTHER" id="PTHR36834">
    <property type="entry name" value="MEMBRANE PROTEIN-RELATED"/>
    <property type="match status" value="1"/>
</dbReference>
<feature type="transmembrane region" description="Helical" evidence="1">
    <location>
        <begin position="66"/>
        <end position="87"/>
    </location>
</feature>
<feature type="transmembrane region" description="Helical" evidence="1">
    <location>
        <begin position="12"/>
        <end position="29"/>
    </location>
</feature>
<evidence type="ECO:0000313" key="4">
    <source>
        <dbReference type="Proteomes" id="UP001139347"/>
    </source>
</evidence>
<accession>A0A9X1WK59</accession>
<evidence type="ECO:0000313" key="3">
    <source>
        <dbReference type="EMBL" id="MCJ8010822.1"/>
    </source>
</evidence>
<proteinExistence type="predicted"/>
<comment type="caution">
    <text evidence="3">The sequence shown here is derived from an EMBL/GenBank/DDBJ whole genome shotgun (WGS) entry which is preliminary data.</text>
</comment>
<keyword evidence="1" id="KW-0472">Membrane</keyword>
<evidence type="ECO:0000259" key="2">
    <source>
        <dbReference type="Pfam" id="PF04892"/>
    </source>
</evidence>
<dbReference type="InterPro" id="IPR006976">
    <property type="entry name" value="VanZ-like"/>
</dbReference>
<name>A0A9X1WK59_9BACL</name>
<keyword evidence="4" id="KW-1185">Reference proteome</keyword>
<keyword evidence="1" id="KW-1133">Transmembrane helix</keyword>
<dbReference type="InterPro" id="IPR053150">
    <property type="entry name" value="Teicoplanin_resist-assoc"/>
</dbReference>
<feature type="domain" description="VanZ-like" evidence="2">
    <location>
        <begin position="18"/>
        <end position="141"/>
    </location>
</feature>
<dbReference type="Pfam" id="PF04892">
    <property type="entry name" value="VanZ"/>
    <property type="match status" value="1"/>
</dbReference>
<evidence type="ECO:0000256" key="1">
    <source>
        <dbReference type="SAM" id="Phobius"/>
    </source>
</evidence>
<protein>
    <submittedName>
        <fullName evidence="3">VanZ family protein</fullName>
    </submittedName>
</protein>
<sequence length="152" mass="17297">MKNNTDKTLKVVAWFLFTGYSLCLLYWMFRGFGRSSHAEIRVNLVPFNTIFSYIYNVNRYNIGTTIINLAGNIGVFIPFGVLLPYIFQSFNRYGVFLAWFTGSIIVLEFLQAILKVGIGDIDDIILNVVGASTGFVMYRYFSSKSCSGEQKF</sequence>
<feature type="transmembrane region" description="Helical" evidence="1">
    <location>
        <begin position="124"/>
        <end position="141"/>
    </location>
</feature>
<dbReference type="RefSeq" id="WP_244720036.1">
    <property type="nucleotide sequence ID" value="NZ_JALIRP010000001.1"/>
</dbReference>
<reference evidence="3" key="1">
    <citation type="submission" date="2022-04" db="EMBL/GenBank/DDBJ databases">
        <title>Paenibacillus mangrovi sp. nov., a novel endophytic bacterium isolated from bark of Kandelia candel.</title>
        <authorList>
            <person name="Tuo L."/>
        </authorList>
    </citation>
    <scope>NUCLEOTIDE SEQUENCE</scope>
    <source>
        <strain evidence="3">KQZ6P-2</strain>
    </source>
</reference>